<protein>
    <submittedName>
        <fullName evidence="2">Uncharacterized protein</fullName>
    </submittedName>
</protein>
<dbReference type="PROSITE" id="PS51257">
    <property type="entry name" value="PROKAR_LIPOPROTEIN"/>
    <property type="match status" value="1"/>
</dbReference>
<accession>A0A9D9I5T2</accession>
<organism evidence="2 3">
    <name type="scientific">Candidatus Merdivivens pullistercoris</name>
    <dbReference type="NCBI Taxonomy" id="2840873"/>
    <lineage>
        <taxon>Bacteria</taxon>
        <taxon>Pseudomonadati</taxon>
        <taxon>Bacteroidota</taxon>
        <taxon>Bacteroidia</taxon>
        <taxon>Bacteroidales</taxon>
        <taxon>Muribaculaceae</taxon>
        <taxon>Muribaculaceae incertae sedis</taxon>
        <taxon>Candidatus Merdivivens</taxon>
    </lineage>
</organism>
<evidence type="ECO:0000313" key="2">
    <source>
        <dbReference type="EMBL" id="MBO8465834.1"/>
    </source>
</evidence>
<evidence type="ECO:0000313" key="3">
    <source>
        <dbReference type="Proteomes" id="UP000823597"/>
    </source>
</evidence>
<reference evidence="2" key="2">
    <citation type="journal article" date="2021" name="PeerJ">
        <title>Extensive microbial diversity within the chicken gut microbiome revealed by metagenomics and culture.</title>
        <authorList>
            <person name="Gilroy R."/>
            <person name="Ravi A."/>
            <person name="Getino M."/>
            <person name="Pursley I."/>
            <person name="Horton D.L."/>
            <person name="Alikhan N.F."/>
            <person name="Baker D."/>
            <person name="Gharbi K."/>
            <person name="Hall N."/>
            <person name="Watson M."/>
            <person name="Adriaenssens E.M."/>
            <person name="Foster-Nyarko E."/>
            <person name="Jarju S."/>
            <person name="Secka A."/>
            <person name="Antonio M."/>
            <person name="Oren A."/>
            <person name="Chaudhuri R.R."/>
            <person name="La Ragione R."/>
            <person name="Hildebrand F."/>
            <person name="Pallen M.J."/>
        </authorList>
    </citation>
    <scope>NUCLEOTIDE SEQUENCE</scope>
    <source>
        <strain evidence="2">10037</strain>
    </source>
</reference>
<dbReference type="Proteomes" id="UP000823597">
    <property type="component" value="Unassembled WGS sequence"/>
</dbReference>
<gene>
    <name evidence="2" type="ORF">IAB93_07560</name>
</gene>
<dbReference type="AlphaFoldDB" id="A0A9D9I5T2"/>
<feature type="region of interest" description="Disordered" evidence="1">
    <location>
        <begin position="25"/>
        <end position="48"/>
    </location>
</feature>
<evidence type="ECO:0000256" key="1">
    <source>
        <dbReference type="SAM" id="MobiDB-lite"/>
    </source>
</evidence>
<name>A0A9D9I5T2_9BACT</name>
<proteinExistence type="predicted"/>
<comment type="caution">
    <text evidence="2">The sequence shown here is derived from an EMBL/GenBank/DDBJ whole genome shotgun (WGS) entry which is preliminary data.</text>
</comment>
<feature type="compositionally biased region" description="Basic and acidic residues" evidence="1">
    <location>
        <begin position="31"/>
        <end position="48"/>
    </location>
</feature>
<dbReference type="EMBL" id="JADIME010000078">
    <property type="protein sequence ID" value="MBO8465834.1"/>
    <property type="molecule type" value="Genomic_DNA"/>
</dbReference>
<reference evidence="2" key="1">
    <citation type="submission" date="2020-10" db="EMBL/GenBank/DDBJ databases">
        <authorList>
            <person name="Gilroy R."/>
        </authorList>
    </citation>
    <scope>NUCLEOTIDE SEQUENCE</scope>
    <source>
        <strain evidence="2">10037</strain>
    </source>
</reference>
<sequence>MKYASAFCTIASTAVVAFLFQSCDGKQQPDPGKEQETPVLVEEIRIDP</sequence>